<reference evidence="1 2" key="1">
    <citation type="submission" date="2024-02" db="EMBL/GenBank/DDBJ databases">
        <title>A chromosome-level genome assembly of Drosophila madeirensis, a fruit fly species endemic to Madeira island.</title>
        <authorList>
            <person name="Tomihara K."/>
            <person name="Llopart A."/>
            <person name="Yamamoto D."/>
        </authorList>
    </citation>
    <scope>NUCLEOTIDE SEQUENCE [LARGE SCALE GENOMIC DNA]</scope>
    <source>
        <strain evidence="1 2">RF1</strain>
    </source>
</reference>
<organism evidence="1 2">
    <name type="scientific">Drosophila madeirensis</name>
    <name type="common">Fruit fly</name>
    <dbReference type="NCBI Taxonomy" id="30013"/>
    <lineage>
        <taxon>Eukaryota</taxon>
        <taxon>Metazoa</taxon>
        <taxon>Ecdysozoa</taxon>
        <taxon>Arthropoda</taxon>
        <taxon>Hexapoda</taxon>
        <taxon>Insecta</taxon>
        <taxon>Pterygota</taxon>
        <taxon>Neoptera</taxon>
        <taxon>Endopterygota</taxon>
        <taxon>Diptera</taxon>
        <taxon>Brachycera</taxon>
        <taxon>Muscomorpha</taxon>
        <taxon>Ephydroidea</taxon>
        <taxon>Drosophilidae</taxon>
        <taxon>Drosophila</taxon>
        <taxon>Sophophora</taxon>
    </lineage>
</organism>
<gene>
    <name evidence="1" type="ORF">DMAD_12434</name>
</gene>
<evidence type="ECO:0000313" key="1">
    <source>
        <dbReference type="EMBL" id="BFF94922.1"/>
    </source>
</evidence>
<evidence type="ECO:0000313" key="2">
    <source>
        <dbReference type="Proteomes" id="UP001500889"/>
    </source>
</evidence>
<name>A0AAU9FGS0_DROMD</name>
<protein>
    <submittedName>
        <fullName evidence="1">Uncharacterized protein</fullName>
    </submittedName>
</protein>
<accession>A0AAU9FGS0</accession>
<keyword evidence="2" id="KW-1185">Reference proteome</keyword>
<proteinExistence type="predicted"/>
<dbReference type="AlphaFoldDB" id="A0AAU9FGS0"/>
<dbReference type="Proteomes" id="UP001500889">
    <property type="component" value="Chromosome U"/>
</dbReference>
<sequence length="87" mass="10693">MKSRSSGFSRIYNFVCDQMLRFQLDRRQYFLCCEQKYLQNEDQKLQLQQILSICLRSPQLIHERLQRLQNSCYEIQISLMKSMNWIH</sequence>
<dbReference type="EMBL" id="AP029264">
    <property type="protein sequence ID" value="BFF94922.1"/>
    <property type="molecule type" value="Genomic_DNA"/>
</dbReference>